<reference evidence="3 4" key="1">
    <citation type="journal article" date="2003" name="Genome Res.">
        <title>Comparative complete genome sequence analysis of the amino acid replacements responsible for the thermostability of Corynebacterium efficiens.</title>
        <authorList>
            <person name="Nishio Y."/>
            <person name="Nakamura Y."/>
            <person name="Kawarabayasi Y."/>
            <person name="Usuda Y."/>
            <person name="Kimura E."/>
            <person name="Sugimoto S."/>
            <person name="Matsui K."/>
            <person name="Yamagishi A."/>
            <person name="Kikuchi H."/>
            <person name="Ikeo K."/>
            <person name="Gojobori T."/>
        </authorList>
    </citation>
    <scope>NUCLEOTIDE SEQUENCE [LARGE SCALE GENOMIC DNA]</scope>
    <source>
        <strain evidence="4">DSM 44549 / YS-314 / AJ 12310 / JCM 11189 / NBRC 100395</strain>
    </source>
</reference>
<accession>C8NN15</accession>
<dbReference type="OrthoDB" id="9797653at2"/>
<dbReference type="InterPro" id="IPR044855">
    <property type="entry name" value="CoA-Trfase_III_dom3_sf"/>
</dbReference>
<dbReference type="SUPFAM" id="SSF89796">
    <property type="entry name" value="CoA-transferase family III (CaiB/BaiF)"/>
    <property type="match status" value="1"/>
</dbReference>
<evidence type="ECO:0000256" key="2">
    <source>
        <dbReference type="SAM" id="Phobius"/>
    </source>
</evidence>
<dbReference type="STRING" id="196164.gene:10741481"/>
<proteinExistence type="predicted"/>
<dbReference type="PANTHER" id="PTHR48207:SF3">
    <property type="entry name" value="SUCCINATE--HYDROXYMETHYLGLUTARATE COA-TRANSFERASE"/>
    <property type="match status" value="1"/>
</dbReference>
<dbReference type="EMBL" id="BA000035">
    <property type="protein sequence ID" value="BAC17883.1"/>
    <property type="molecule type" value="Genomic_DNA"/>
</dbReference>
<dbReference type="InterPro" id="IPR050483">
    <property type="entry name" value="CoA-transferase_III_domain"/>
</dbReference>
<protein>
    <submittedName>
        <fullName evidence="3">Putative L-carnitine dehydratase</fullName>
    </submittedName>
</protein>
<keyword evidence="2" id="KW-0812">Transmembrane</keyword>
<keyword evidence="2" id="KW-1133">Transmembrane helix</keyword>
<accession>Q8FQP6</accession>
<dbReference type="Gene3D" id="3.30.1540.10">
    <property type="entry name" value="formyl-coa transferase, domain 3"/>
    <property type="match status" value="1"/>
</dbReference>
<dbReference type="InterPro" id="IPR003673">
    <property type="entry name" value="CoA-Trfase_fam_III"/>
</dbReference>
<keyword evidence="4" id="KW-1185">Reference proteome</keyword>
<feature type="transmembrane region" description="Helical" evidence="2">
    <location>
        <begin position="25"/>
        <end position="47"/>
    </location>
</feature>
<dbReference type="AlphaFoldDB" id="Q8FQP6"/>
<dbReference type="Gene3D" id="3.40.50.10540">
    <property type="entry name" value="Crotonobetainyl-coa:carnitine coa-transferase, domain 1"/>
    <property type="match status" value="1"/>
</dbReference>
<keyword evidence="2" id="KW-0472">Membrane</keyword>
<sequence length="256" mass="27931">MSTTHNTTTERSNGLIRGIDLAVTVLIRLSISLGAAATLDMVINVFLDVVMRFGMNTPIQGTYYLESGDVPGRQGSGHDAIPTYRQFTAGDGRDIVTTANTERMWKAMAEVLGHPELIDDPRFTLNRDRLKHKEELWAIIEPAFLTRDTAEWVQLFNKAGIPVGMVNTLDLALASPQVLHREMVVELEDGNGSSVKTLGNPIKLSRNPRGADSFPPALGEHTTNILRTVLGKSSSDIDDLLASGIVVAPRQEMAVD</sequence>
<name>Q8FQP6_COREF</name>
<dbReference type="Pfam" id="PF02515">
    <property type="entry name" value="CoA_transf_3"/>
    <property type="match status" value="1"/>
</dbReference>
<evidence type="ECO:0000313" key="4">
    <source>
        <dbReference type="Proteomes" id="UP000001409"/>
    </source>
</evidence>
<dbReference type="GO" id="GO:0008410">
    <property type="term" value="F:CoA-transferase activity"/>
    <property type="evidence" value="ECO:0007669"/>
    <property type="project" value="TreeGrafter"/>
</dbReference>
<dbReference type="HOGENOM" id="CLU_1084680_0_0_11"/>
<dbReference type="eggNOG" id="COG1804">
    <property type="taxonomic scope" value="Bacteria"/>
</dbReference>
<evidence type="ECO:0000256" key="1">
    <source>
        <dbReference type="ARBA" id="ARBA00022679"/>
    </source>
</evidence>
<dbReference type="RefSeq" id="WP_006769968.1">
    <property type="nucleotide sequence ID" value="NC_004369.1"/>
</dbReference>
<evidence type="ECO:0000313" key="3">
    <source>
        <dbReference type="EMBL" id="BAC17883.1"/>
    </source>
</evidence>
<dbReference type="PANTHER" id="PTHR48207">
    <property type="entry name" value="SUCCINATE--HYDROXYMETHYLGLUTARATE COA-TRANSFERASE"/>
    <property type="match status" value="1"/>
</dbReference>
<organism evidence="3 4">
    <name type="scientific">Corynebacterium efficiens (strain DSM 44549 / YS-314 / AJ 12310 / JCM 11189 / NBRC 100395)</name>
    <dbReference type="NCBI Taxonomy" id="196164"/>
    <lineage>
        <taxon>Bacteria</taxon>
        <taxon>Bacillati</taxon>
        <taxon>Actinomycetota</taxon>
        <taxon>Actinomycetes</taxon>
        <taxon>Mycobacteriales</taxon>
        <taxon>Corynebacteriaceae</taxon>
        <taxon>Corynebacterium</taxon>
    </lineage>
</organism>
<dbReference type="Proteomes" id="UP000001409">
    <property type="component" value="Chromosome"/>
</dbReference>
<dbReference type="InterPro" id="IPR023606">
    <property type="entry name" value="CoA-Trfase_III_dom_1_sf"/>
</dbReference>
<dbReference type="KEGG" id="cef:CE1073"/>
<keyword evidence="1" id="KW-0808">Transferase</keyword>